<feature type="binding site" evidence="7">
    <location>
        <position position="85"/>
    </location>
    <ligand>
        <name>Mg(2+)</name>
        <dbReference type="ChEBI" id="CHEBI:18420"/>
        <label>1</label>
        <note>catalytic</note>
    </ligand>
</feature>
<evidence type="ECO:0000256" key="5">
    <source>
        <dbReference type="ARBA" id="ARBA00022801"/>
    </source>
</evidence>
<dbReference type="InterPro" id="IPR000760">
    <property type="entry name" value="Inositol_monophosphatase-like"/>
</dbReference>
<evidence type="ECO:0000256" key="4">
    <source>
        <dbReference type="ARBA" id="ARBA00022723"/>
    </source>
</evidence>
<dbReference type="Pfam" id="PF00459">
    <property type="entry name" value="Inositol_P"/>
    <property type="match status" value="1"/>
</dbReference>
<dbReference type="AlphaFoldDB" id="D6SNC3"/>
<comment type="catalytic activity">
    <reaction evidence="1 8">
        <text>a myo-inositol phosphate + H2O = myo-inositol + phosphate</text>
        <dbReference type="Rhea" id="RHEA:24056"/>
        <dbReference type="ChEBI" id="CHEBI:15377"/>
        <dbReference type="ChEBI" id="CHEBI:17268"/>
        <dbReference type="ChEBI" id="CHEBI:43474"/>
        <dbReference type="ChEBI" id="CHEBI:84139"/>
        <dbReference type="EC" id="3.1.3.25"/>
    </reaction>
</comment>
<dbReference type="GO" id="GO:0007165">
    <property type="term" value="P:signal transduction"/>
    <property type="evidence" value="ECO:0007669"/>
    <property type="project" value="TreeGrafter"/>
</dbReference>
<keyword evidence="6 7" id="KW-0460">Magnesium</keyword>
<reference evidence="9" key="1">
    <citation type="submission" date="2010-05" db="EMBL/GenBank/DDBJ databases">
        <title>The draft genome of Desulfonatronospira thiodismutans ASO3-1.</title>
        <authorList>
            <consortium name="US DOE Joint Genome Institute (JGI-PGF)"/>
            <person name="Lucas S."/>
            <person name="Copeland A."/>
            <person name="Lapidus A."/>
            <person name="Cheng J.-F."/>
            <person name="Bruce D."/>
            <person name="Goodwin L."/>
            <person name="Pitluck S."/>
            <person name="Chertkov O."/>
            <person name="Brettin T."/>
            <person name="Detter J.C."/>
            <person name="Han C."/>
            <person name="Land M.L."/>
            <person name="Hauser L."/>
            <person name="Kyrpides N."/>
            <person name="Mikhailova N."/>
            <person name="Muyzer G."/>
            <person name="Woyke T."/>
        </authorList>
    </citation>
    <scope>NUCLEOTIDE SEQUENCE [LARGE SCALE GENOMIC DNA]</scope>
    <source>
        <strain evidence="9">ASO3-1</strain>
    </source>
</reference>
<dbReference type="PROSITE" id="PS00629">
    <property type="entry name" value="IMP_1"/>
    <property type="match status" value="1"/>
</dbReference>
<dbReference type="PRINTS" id="PR00377">
    <property type="entry name" value="IMPHPHTASES"/>
</dbReference>
<dbReference type="PANTHER" id="PTHR20854">
    <property type="entry name" value="INOSITOL MONOPHOSPHATASE"/>
    <property type="match status" value="1"/>
</dbReference>
<accession>D6SNC3</accession>
<evidence type="ECO:0000313" key="10">
    <source>
        <dbReference type="Proteomes" id="UP000005496"/>
    </source>
</evidence>
<dbReference type="GO" id="GO:0046854">
    <property type="term" value="P:phosphatidylinositol phosphate biosynthetic process"/>
    <property type="evidence" value="ECO:0007669"/>
    <property type="project" value="InterPro"/>
</dbReference>
<evidence type="ECO:0000256" key="2">
    <source>
        <dbReference type="ARBA" id="ARBA00001946"/>
    </source>
</evidence>
<dbReference type="EC" id="3.1.3.25" evidence="8"/>
<evidence type="ECO:0000256" key="6">
    <source>
        <dbReference type="ARBA" id="ARBA00022842"/>
    </source>
</evidence>
<dbReference type="OrthoDB" id="9785695at2"/>
<feature type="binding site" evidence="7">
    <location>
        <position position="87"/>
    </location>
    <ligand>
        <name>Mg(2+)</name>
        <dbReference type="ChEBI" id="CHEBI:18420"/>
        <label>1</label>
        <note>catalytic</note>
    </ligand>
</feature>
<dbReference type="Proteomes" id="UP000005496">
    <property type="component" value="Unassembled WGS sequence"/>
</dbReference>
<dbReference type="Gene3D" id="3.30.540.10">
    <property type="entry name" value="Fructose-1,6-Bisphosphatase, subunit A, domain 1"/>
    <property type="match status" value="1"/>
</dbReference>
<name>D6SNC3_9BACT</name>
<dbReference type="SUPFAM" id="SSF56655">
    <property type="entry name" value="Carbohydrate phosphatase"/>
    <property type="match status" value="1"/>
</dbReference>
<protein>
    <recommendedName>
        <fullName evidence="8">Inositol-1-monophosphatase</fullName>
        <ecNumber evidence="8">3.1.3.25</ecNumber>
    </recommendedName>
</protein>
<dbReference type="EMBL" id="ACJN02000002">
    <property type="protein sequence ID" value="EFI34249.1"/>
    <property type="molecule type" value="Genomic_DNA"/>
</dbReference>
<sequence length="260" mass="28314">MIINRELIDDALQAVRGAGEIILKAWDKPRNIRHKGRIDLVTDTDVAVEDSLKKSLGRVLPEADFLAEESAGETELKGGPTWIMDPLDGTTNFAHRIPFVAVSVGLWQGGAVRMGIVHLPVLGEMYWAAQDQGAFLNGEQINVTETQDLVQALVATGFPYTIKTDVDQVLGYMRRALMNTRGVRRCGSAATDLAFTAAGRFDAFFEIGLKPWDTAAGACLIREAGGMVSTMHGQDYFPGQETILGTNKVLHEQMIKILGA</sequence>
<dbReference type="PRINTS" id="PR01959">
    <property type="entry name" value="SBIMPHPHTASE"/>
</dbReference>
<dbReference type="InterPro" id="IPR020583">
    <property type="entry name" value="Inositol_monoP_metal-BS"/>
</dbReference>
<feature type="binding site" evidence="7">
    <location>
        <position position="88"/>
    </location>
    <ligand>
        <name>Mg(2+)</name>
        <dbReference type="ChEBI" id="CHEBI:18420"/>
        <label>1</label>
        <note>catalytic</note>
    </ligand>
</feature>
<comment type="similarity">
    <text evidence="3 8">Belongs to the inositol monophosphatase superfamily.</text>
</comment>
<dbReference type="InterPro" id="IPR020550">
    <property type="entry name" value="Inositol_monophosphatase_CS"/>
</dbReference>
<gene>
    <name evidence="9" type="ORF">Dthio_PD1600</name>
</gene>
<dbReference type="GO" id="GO:0008934">
    <property type="term" value="F:inositol monophosphate 1-phosphatase activity"/>
    <property type="evidence" value="ECO:0007669"/>
    <property type="project" value="InterPro"/>
</dbReference>
<evidence type="ECO:0000313" key="9">
    <source>
        <dbReference type="EMBL" id="EFI34249.1"/>
    </source>
</evidence>
<dbReference type="RefSeq" id="WP_008869577.1">
    <property type="nucleotide sequence ID" value="NZ_ACJN02000002.1"/>
</dbReference>
<comment type="caution">
    <text evidence="9">The sequence shown here is derived from an EMBL/GenBank/DDBJ whole genome shotgun (WGS) entry which is preliminary data.</text>
</comment>
<dbReference type="Gene3D" id="3.40.190.80">
    <property type="match status" value="1"/>
</dbReference>
<feature type="binding site" evidence="7">
    <location>
        <position position="213"/>
    </location>
    <ligand>
        <name>Mg(2+)</name>
        <dbReference type="ChEBI" id="CHEBI:18420"/>
        <label>1</label>
        <note>catalytic</note>
    </ligand>
</feature>
<dbReference type="GO" id="GO:0046872">
    <property type="term" value="F:metal ion binding"/>
    <property type="evidence" value="ECO:0007669"/>
    <property type="project" value="UniProtKB-KW"/>
</dbReference>
<dbReference type="GO" id="GO:0006020">
    <property type="term" value="P:inositol metabolic process"/>
    <property type="evidence" value="ECO:0007669"/>
    <property type="project" value="TreeGrafter"/>
</dbReference>
<keyword evidence="4 7" id="KW-0479">Metal-binding</keyword>
<proteinExistence type="inferred from homology"/>
<evidence type="ECO:0000256" key="8">
    <source>
        <dbReference type="RuleBase" id="RU364068"/>
    </source>
</evidence>
<feature type="binding site" evidence="7">
    <location>
        <position position="68"/>
    </location>
    <ligand>
        <name>Mg(2+)</name>
        <dbReference type="ChEBI" id="CHEBI:18420"/>
        <label>1</label>
        <note>catalytic</note>
    </ligand>
</feature>
<dbReference type="PROSITE" id="PS00630">
    <property type="entry name" value="IMP_2"/>
    <property type="match status" value="1"/>
</dbReference>
<evidence type="ECO:0000256" key="1">
    <source>
        <dbReference type="ARBA" id="ARBA00001033"/>
    </source>
</evidence>
<comment type="cofactor">
    <cofactor evidence="2 7 8">
        <name>Mg(2+)</name>
        <dbReference type="ChEBI" id="CHEBI:18420"/>
    </cofactor>
</comment>
<evidence type="ECO:0000256" key="3">
    <source>
        <dbReference type="ARBA" id="ARBA00009759"/>
    </source>
</evidence>
<dbReference type="FunFam" id="3.30.540.10:FF:000003">
    <property type="entry name" value="Inositol-1-monophosphatase"/>
    <property type="match status" value="1"/>
</dbReference>
<dbReference type="CDD" id="cd01639">
    <property type="entry name" value="IMPase"/>
    <property type="match status" value="1"/>
</dbReference>
<dbReference type="InterPro" id="IPR033942">
    <property type="entry name" value="IMPase"/>
</dbReference>
<dbReference type="InterPro" id="IPR022337">
    <property type="entry name" value="Inositol_monophosphatase_SuhB"/>
</dbReference>
<keyword evidence="10" id="KW-1185">Reference proteome</keyword>
<organism evidence="9 10">
    <name type="scientific">Desulfonatronospira thiodismutans ASO3-1</name>
    <dbReference type="NCBI Taxonomy" id="555779"/>
    <lineage>
        <taxon>Bacteria</taxon>
        <taxon>Pseudomonadati</taxon>
        <taxon>Thermodesulfobacteriota</taxon>
        <taxon>Desulfovibrionia</taxon>
        <taxon>Desulfovibrionales</taxon>
        <taxon>Desulfonatronovibrionaceae</taxon>
        <taxon>Desulfonatronospira</taxon>
    </lineage>
</organism>
<dbReference type="PANTHER" id="PTHR20854:SF4">
    <property type="entry name" value="INOSITOL-1-MONOPHOSPHATASE-RELATED"/>
    <property type="match status" value="1"/>
</dbReference>
<dbReference type="eggNOG" id="COG0483">
    <property type="taxonomic scope" value="Bacteria"/>
</dbReference>
<keyword evidence="5 8" id="KW-0378">Hydrolase</keyword>
<evidence type="ECO:0000256" key="7">
    <source>
        <dbReference type="PIRSR" id="PIRSR600760-2"/>
    </source>
</evidence>